<gene>
    <name evidence="1" type="ORF">BDY21DRAFT_342183</name>
</gene>
<sequence length="101" mass="11359">MVLELGFWVFGTWSLELLGTSHLEGKAMHCVCWAGEDIILSILEFFGVRLVVDGLGVHTSRRIGLAYKSGPKNGSALTLAFFVVLQFYRYHSVQHKTIIQF</sequence>
<dbReference type="EMBL" id="MU001678">
    <property type="protein sequence ID" value="KAF2458328.1"/>
    <property type="molecule type" value="Genomic_DNA"/>
</dbReference>
<dbReference type="AlphaFoldDB" id="A0A6A6P3J8"/>
<evidence type="ECO:0000313" key="1">
    <source>
        <dbReference type="EMBL" id="KAF2458328.1"/>
    </source>
</evidence>
<name>A0A6A6P3J8_9PEZI</name>
<dbReference type="Proteomes" id="UP000799766">
    <property type="component" value="Unassembled WGS sequence"/>
</dbReference>
<reference evidence="1" key="1">
    <citation type="journal article" date="2020" name="Stud. Mycol.">
        <title>101 Dothideomycetes genomes: a test case for predicting lifestyles and emergence of pathogens.</title>
        <authorList>
            <person name="Haridas S."/>
            <person name="Albert R."/>
            <person name="Binder M."/>
            <person name="Bloem J."/>
            <person name="Labutti K."/>
            <person name="Salamov A."/>
            <person name="Andreopoulos B."/>
            <person name="Baker S."/>
            <person name="Barry K."/>
            <person name="Bills G."/>
            <person name="Bluhm B."/>
            <person name="Cannon C."/>
            <person name="Castanera R."/>
            <person name="Culley D."/>
            <person name="Daum C."/>
            <person name="Ezra D."/>
            <person name="Gonzalez J."/>
            <person name="Henrissat B."/>
            <person name="Kuo A."/>
            <person name="Liang C."/>
            <person name="Lipzen A."/>
            <person name="Lutzoni F."/>
            <person name="Magnuson J."/>
            <person name="Mondo S."/>
            <person name="Nolan M."/>
            <person name="Ohm R."/>
            <person name="Pangilinan J."/>
            <person name="Park H.-J."/>
            <person name="Ramirez L."/>
            <person name="Alfaro M."/>
            <person name="Sun H."/>
            <person name="Tritt A."/>
            <person name="Yoshinaga Y."/>
            <person name="Zwiers L.-H."/>
            <person name="Turgeon B."/>
            <person name="Goodwin S."/>
            <person name="Spatafora J."/>
            <person name="Crous P."/>
            <person name="Grigoriev I."/>
        </authorList>
    </citation>
    <scope>NUCLEOTIDE SEQUENCE</scope>
    <source>
        <strain evidence="1">ATCC 16933</strain>
    </source>
</reference>
<organism evidence="1 2">
    <name type="scientific">Lineolata rhizophorae</name>
    <dbReference type="NCBI Taxonomy" id="578093"/>
    <lineage>
        <taxon>Eukaryota</taxon>
        <taxon>Fungi</taxon>
        <taxon>Dikarya</taxon>
        <taxon>Ascomycota</taxon>
        <taxon>Pezizomycotina</taxon>
        <taxon>Dothideomycetes</taxon>
        <taxon>Dothideomycetes incertae sedis</taxon>
        <taxon>Lineolatales</taxon>
        <taxon>Lineolataceae</taxon>
        <taxon>Lineolata</taxon>
    </lineage>
</organism>
<evidence type="ECO:0000313" key="2">
    <source>
        <dbReference type="Proteomes" id="UP000799766"/>
    </source>
</evidence>
<protein>
    <submittedName>
        <fullName evidence="1">Uncharacterized protein</fullName>
    </submittedName>
</protein>
<keyword evidence="2" id="KW-1185">Reference proteome</keyword>
<accession>A0A6A6P3J8</accession>
<proteinExistence type="predicted"/>